<evidence type="ECO:0000256" key="2">
    <source>
        <dbReference type="ARBA" id="ARBA00022670"/>
    </source>
</evidence>
<dbReference type="Pfam" id="PF05903">
    <property type="entry name" value="Peptidase_C97"/>
    <property type="match status" value="1"/>
</dbReference>
<dbReference type="GO" id="GO:0032434">
    <property type="term" value="P:regulation of proteasomal ubiquitin-dependent protein catabolic process"/>
    <property type="evidence" value="ECO:0000318"/>
    <property type="project" value="GO_Central"/>
</dbReference>
<dbReference type="SMART" id="SM01179">
    <property type="entry name" value="DUF862"/>
    <property type="match status" value="1"/>
</dbReference>
<dbReference type="Proteomes" id="UP000008810">
    <property type="component" value="Chromosome 3"/>
</dbReference>
<dbReference type="PROSITE" id="PS51858">
    <property type="entry name" value="PPPDE"/>
    <property type="match status" value="1"/>
</dbReference>
<feature type="compositionally biased region" description="Polar residues" evidence="4">
    <location>
        <begin position="196"/>
        <end position="213"/>
    </location>
</feature>
<dbReference type="AlphaFoldDB" id="A0A2K2CZT6"/>
<keyword evidence="8" id="KW-1185">Reference proteome</keyword>
<dbReference type="ExpressionAtlas" id="A0A2K2CZT6">
    <property type="expression patterns" value="baseline"/>
</dbReference>
<dbReference type="Gramene" id="PNT67525">
    <property type="protein sequence ID" value="PNT67525"/>
    <property type="gene ID" value="BRADI_3g28530v3"/>
</dbReference>
<proteinExistence type="inferred from homology"/>
<evidence type="ECO:0000313" key="7">
    <source>
        <dbReference type="EnsemblPlants" id="PNT67525"/>
    </source>
</evidence>
<feature type="region of interest" description="Disordered" evidence="4">
    <location>
        <begin position="174"/>
        <end position="224"/>
    </location>
</feature>
<dbReference type="Gene3D" id="3.90.1720.30">
    <property type="entry name" value="PPPDE domains"/>
    <property type="match status" value="1"/>
</dbReference>
<dbReference type="PANTHER" id="PTHR12378:SF7">
    <property type="entry name" value="DESUMOYLATING ISOPEPTIDASE 1"/>
    <property type="match status" value="1"/>
</dbReference>
<dbReference type="FunCoup" id="A0A2K2CZT6">
    <property type="interactions" value="93"/>
</dbReference>
<name>A0A2K2CZT6_BRADI</name>
<dbReference type="GO" id="GO:0006611">
    <property type="term" value="P:protein export from nucleus"/>
    <property type="evidence" value="ECO:0000318"/>
    <property type="project" value="GO_Central"/>
</dbReference>
<comment type="similarity">
    <text evidence="1">Belongs to the DeSI family.</text>
</comment>
<accession>A0A2K2CZT6</accession>
<keyword evidence="3" id="KW-0378">Hydrolase</keyword>
<reference evidence="6" key="2">
    <citation type="submission" date="2017-06" db="EMBL/GenBank/DDBJ databases">
        <title>WGS assembly of Brachypodium distachyon.</title>
        <authorList>
            <consortium name="The International Brachypodium Initiative"/>
            <person name="Lucas S."/>
            <person name="Harmon-Smith M."/>
            <person name="Lail K."/>
            <person name="Tice H."/>
            <person name="Grimwood J."/>
            <person name="Bruce D."/>
            <person name="Barry K."/>
            <person name="Shu S."/>
            <person name="Lindquist E."/>
            <person name="Wang M."/>
            <person name="Pitluck S."/>
            <person name="Vogel J.P."/>
            <person name="Garvin D.F."/>
            <person name="Mockler T.C."/>
            <person name="Schmutz J."/>
            <person name="Rokhsar D."/>
            <person name="Bevan M.W."/>
        </authorList>
    </citation>
    <scope>NUCLEOTIDE SEQUENCE</scope>
    <source>
        <strain evidence="6">Bd21</strain>
    </source>
</reference>
<dbReference type="GO" id="GO:0008233">
    <property type="term" value="F:peptidase activity"/>
    <property type="evidence" value="ECO:0007669"/>
    <property type="project" value="UniProtKB-KW"/>
</dbReference>
<dbReference type="PANTHER" id="PTHR12378">
    <property type="entry name" value="DESUMOYLATING ISOPEPTIDASE"/>
    <property type="match status" value="1"/>
</dbReference>
<dbReference type="OrthoDB" id="21221at2759"/>
<dbReference type="InParanoid" id="A0A2K2CZT6"/>
<evidence type="ECO:0000256" key="4">
    <source>
        <dbReference type="SAM" id="MobiDB-lite"/>
    </source>
</evidence>
<reference evidence="6 7" key="1">
    <citation type="journal article" date="2010" name="Nature">
        <title>Genome sequencing and analysis of the model grass Brachypodium distachyon.</title>
        <authorList>
            <consortium name="International Brachypodium Initiative"/>
        </authorList>
    </citation>
    <scope>NUCLEOTIDE SEQUENCE [LARGE SCALE GENOMIC DNA]</scope>
    <source>
        <strain evidence="6 7">Bd21</strain>
    </source>
</reference>
<protein>
    <recommendedName>
        <fullName evidence="5">PPPDE domain-containing protein</fullName>
    </recommendedName>
</protein>
<sequence length="293" mass="32268">MAKRRGSRFAFPGCGCFGGAKTVEADDEHPVKLHAYDLSQRMAPQLSTTTLDKPLQAVWHTGVVVYGKEYYFGEGIQQDRPGRTPYGIPVRVEDFRVTHVAEKDFEHFLQEIRPRYTQTTCNLLSNNCNSFSNEALKFLVGSTVPNYIFDMPKQAMNSPIGMLMLPMIQGLETTLRSGSSPQPPQFAPAPAVEKQAQPSTDNVQMKSRSTNADKTGADKTADNDAEVAQVRATLATSPDPLREARNRAQEEIKREFAAIMATGTAQASEAAALATRRVMERYGLRHAATKRGG</sequence>
<dbReference type="InterPro" id="IPR042266">
    <property type="entry name" value="PPPDE_sf"/>
</dbReference>
<evidence type="ECO:0000313" key="8">
    <source>
        <dbReference type="Proteomes" id="UP000008810"/>
    </source>
</evidence>
<evidence type="ECO:0000256" key="3">
    <source>
        <dbReference type="ARBA" id="ARBA00022801"/>
    </source>
</evidence>
<evidence type="ECO:0000256" key="1">
    <source>
        <dbReference type="ARBA" id="ARBA00008140"/>
    </source>
</evidence>
<feature type="domain" description="PPPDE" evidence="5">
    <location>
        <begin position="29"/>
        <end position="169"/>
    </location>
</feature>
<dbReference type="InterPro" id="IPR008580">
    <property type="entry name" value="PPPDE_dom"/>
</dbReference>
<dbReference type="EnsemblPlants" id="PNT67525">
    <property type="protein sequence ID" value="PNT67525"/>
    <property type="gene ID" value="BRADI_3g28530v3"/>
</dbReference>
<evidence type="ECO:0000313" key="6">
    <source>
        <dbReference type="EMBL" id="PNT67525.1"/>
    </source>
</evidence>
<dbReference type="GO" id="GO:0006508">
    <property type="term" value="P:proteolysis"/>
    <property type="evidence" value="ECO:0007669"/>
    <property type="project" value="UniProtKB-KW"/>
</dbReference>
<reference evidence="7" key="3">
    <citation type="submission" date="2018-08" db="UniProtKB">
        <authorList>
            <consortium name="EnsemblPlants"/>
        </authorList>
    </citation>
    <scope>IDENTIFICATION</scope>
    <source>
        <strain evidence="7">cv. Bd21</strain>
    </source>
</reference>
<organism evidence="6">
    <name type="scientific">Brachypodium distachyon</name>
    <name type="common">Purple false brome</name>
    <name type="synonym">Trachynia distachya</name>
    <dbReference type="NCBI Taxonomy" id="15368"/>
    <lineage>
        <taxon>Eukaryota</taxon>
        <taxon>Viridiplantae</taxon>
        <taxon>Streptophyta</taxon>
        <taxon>Embryophyta</taxon>
        <taxon>Tracheophyta</taxon>
        <taxon>Spermatophyta</taxon>
        <taxon>Magnoliopsida</taxon>
        <taxon>Liliopsida</taxon>
        <taxon>Poales</taxon>
        <taxon>Poaceae</taxon>
        <taxon>BOP clade</taxon>
        <taxon>Pooideae</taxon>
        <taxon>Stipodae</taxon>
        <taxon>Brachypodieae</taxon>
        <taxon>Brachypodium</taxon>
    </lineage>
</organism>
<gene>
    <name evidence="6" type="ORF">BRADI_3g28530v3</name>
</gene>
<evidence type="ECO:0000259" key="5">
    <source>
        <dbReference type="PROSITE" id="PS51858"/>
    </source>
</evidence>
<dbReference type="EMBL" id="CM000882">
    <property type="protein sequence ID" value="PNT67525.1"/>
    <property type="molecule type" value="Genomic_DNA"/>
</dbReference>
<keyword evidence="2" id="KW-0645">Protease</keyword>